<organism evidence="1 2">
    <name type="scientific">Mycobacterium simiae</name>
    <name type="common">Mycobacterium habana</name>
    <dbReference type="NCBI Taxonomy" id="1784"/>
    <lineage>
        <taxon>Bacteria</taxon>
        <taxon>Bacillati</taxon>
        <taxon>Actinomycetota</taxon>
        <taxon>Actinomycetes</taxon>
        <taxon>Mycobacteriales</taxon>
        <taxon>Mycobacteriaceae</taxon>
        <taxon>Mycobacterium</taxon>
        <taxon>Mycobacterium simiae complex</taxon>
    </lineage>
</organism>
<accession>A0A5B1B878</accession>
<keyword evidence="2" id="KW-1185">Reference proteome</keyword>
<dbReference type="Proteomes" id="UP000324701">
    <property type="component" value="Unassembled WGS sequence"/>
</dbReference>
<name>A0A5B1B878_MYCSI</name>
<evidence type="ECO:0000313" key="2">
    <source>
        <dbReference type="Proteomes" id="UP000324701"/>
    </source>
</evidence>
<protein>
    <submittedName>
        <fullName evidence="1">Uncharacterized protein</fullName>
    </submittedName>
</protein>
<reference evidence="1 2" key="1">
    <citation type="submission" date="2019-09" db="EMBL/GenBank/DDBJ databases">
        <title>Report of infection by Mycobacterium simiae a patient suffering from pulmonary tuberculosis.</title>
        <authorList>
            <person name="Mohanty P.S."/>
            <person name="Bansal A.K."/>
            <person name="Singh H."/>
            <person name="Sharma S."/>
            <person name="Patil S.A."/>
            <person name="Upadhaya P."/>
            <person name="Singh P.K."/>
            <person name="Kumar D."/>
            <person name="Kumar S."/>
            <person name="Singh R.K."/>
            <person name="Chaudhary B."/>
        </authorList>
    </citation>
    <scope>NUCLEOTIDE SEQUENCE [LARGE SCALE GENOMIC DNA]</scope>
    <source>
        <strain evidence="1 2">JAL-560-SIM</strain>
    </source>
</reference>
<sequence length="191" mass="21944">MPILKEGDPDIVELIGRYSRWRRIYGYAGKAAPDEADLESGRLHFRFGYPYPDWWAFILEGSADGRYRCLRASTERSVTPVETSQGNFARIQDAGKFIIYNIAESLRIDCRMEPISWRWDDAGLDPLVNMYIESYRTVKYVLRNNSNAYFIMTRGDMAYSHILPLSYDELDAVLLDGFPESVMAQLNAESG</sequence>
<dbReference type="AlphaFoldDB" id="A0A5B1B878"/>
<dbReference type="EMBL" id="VTZN01000307">
    <property type="protein sequence ID" value="KAA1244121.1"/>
    <property type="molecule type" value="Genomic_DNA"/>
</dbReference>
<gene>
    <name evidence="1" type="ORF">F0Q45_25125</name>
</gene>
<dbReference type="RefSeq" id="WP_149656462.1">
    <property type="nucleotide sequence ID" value="NZ_VTZN01000307.1"/>
</dbReference>
<comment type="caution">
    <text evidence="1">The sequence shown here is derived from an EMBL/GenBank/DDBJ whole genome shotgun (WGS) entry which is preliminary data.</text>
</comment>
<dbReference type="OrthoDB" id="4737243at2"/>
<evidence type="ECO:0000313" key="1">
    <source>
        <dbReference type="EMBL" id="KAA1244121.1"/>
    </source>
</evidence>
<proteinExistence type="predicted"/>